<proteinExistence type="predicted"/>
<dbReference type="AlphaFoldDB" id="A0A9D1MTH4"/>
<evidence type="ECO:0000313" key="2">
    <source>
        <dbReference type="Proteomes" id="UP000824125"/>
    </source>
</evidence>
<evidence type="ECO:0000313" key="1">
    <source>
        <dbReference type="EMBL" id="HIU68738.1"/>
    </source>
</evidence>
<dbReference type="Pfam" id="PF14276">
    <property type="entry name" value="DUF4363"/>
    <property type="match status" value="1"/>
</dbReference>
<sequence length="126" mass="13778">MKRTWFAVLFLAFAAALGVYEQVSLRSACSAVESAADVVEQAVEDGDFERAAQLCAQAQAAWDREYVRLSMLINHAVLDAEKTHFRVLSDTLRTGDAEEAVEAARELRAGARLTRESASVTPGNIF</sequence>
<gene>
    <name evidence="1" type="ORF">IAD23_02120</name>
</gene>
<dbReference type="Proteomes" id="UP000824125">
    <property type="component" value="Unassembled WGS sequence"/>
</dbReference>
<dbReference type="InterPro" id="IPR025373">
    <property type="entry name" value="DUF4363"/>
</dbReference>
<protein>
    <submittedName>
        <fullName evidence="1">DUF4363 family protein</fullName>
    </submittedName>
</protein>
<name>A0A9D1MTH4_9FIRM</name>
<comment type="caution">
    <text evidence="1">The sequence shown here is derived from an EMBL/GenBank/DDBJ whole genome shotgun (WGS) entry which is preliminary data.</text>
</comment>
<reference evidence="1" key="2">
    <citation type="journal article" date="2021" name="PeerJ">
        <title>Extensive microbial diversity within the chicken gut microbiome revealed by metagenomics and culture.</title>
        <authorList>
            <person name="Gilroy R."/>
            <person name="Ravi A."/>
            <person name="Getino M."/>
            <person name="Pursley I."/>
            <person name="Horton D.L."/>
            <person name="Alikhan N.F."/>
            <person name="Baker D."/>
            <person name="Gharbi K."/>
            <person name="Hall N."/>
            <person name="Watson M."/>
            <person name="Adriaenssens E.M."/>
            <person name="Foster-Nyarko E."/>
            <person name="Jarju S."/>
            <person name="Secka A."/>
            <person name="Antonio M."/>
            <person name="Oren A."/>
            <person name="Chaudhuri R.R."/>
            <person name="La Ragione R."/>
            <person name="Hildebrand F."/>
            <person name="Pallen M.J."/>
        </authorList>
    </citation>
    <scope>NUCLEOTIDE SEQUENCE</scope>
    <source>
        <strain evidence="1">CHK176-6737</strain>
    </source>
</reference>
<accession>A0A9D1MTH4</accession>
<dbReference type="EMBL" id="DVNM01000012">
    <property type="protein sequence ID" value="HIU68738.1"/>
    <property type="molecule type" value="Genomic_DNA"/>
</dbReference>
<reference evidence="1" key="1">
    <citation type="submission" date="2020-10" db="EMBL/GenBank/DDBJ databases">
        <authorList>
            <person name="Gilroy R."/>
        </authorList>
    </citation>
    <scope>NUCLEOTIDE SEQUENCE</scope>
    <source>
        <strain evidence="1">CHK176-6737</strain>
    </source>
</reference>
<organism evidence="1 2">
    <name type="scientific">Candidatus Scybalenecus merdavium</name>
    <dbReference type="NCBI Taxonomy" id="2840939"/>
    <lineage>
        <taxon>Bacteria</taxon>
        <taxon>Bacillati</taxon>
        <taxon>Bacillota</taxon>
        <taxon>Clostridia</taxon>
        <taxon>Eubacteriales</taxon>
        <taxon>Oscillospiraceae</taxon>
        <taxon>Oscillospiraceae incertae sedis</taxon>
        <taxon>Candidatus Scybalenecus</taxon>
    </lineage>
</organism>